<reference evidence="2" key="1">
    <citation type="journal article" date="2021" name="Evol. Appl.">
        <title>The genome of the Pyrenean desman and the effects of bottlenecks and inbreeding on the genomic landscape of an endangered species.</title>
        <authorList>
            <person name="Escoda L."/>
            <person name="Castresana J."/>
        </authorList>
    </citation>
    <scope>NUCLEOTIDE SEQUENCE</scope>
    <source>
        <strain evidence="2">IBE-C5619</strain>
    </source>
</reference>
<dbReference type="InterPro" id="IPR040760">
    <property type="entry name" value="Tex55"/>
</dbReference>
<proteinExistence type="predicted"/>
<dbReference type="OrthoDB" id="522106at2759"/>
<feature type="compositionally biased region" description="Basic and acidic residues" evidence="1">
    <location>
        <begin position="241"/>
        <end position="253"/>
    </location>
</feature>
<name>A0A8J6DW61_GALPY</name>
<dbReference type="PANTHER" id="PTHR47110">
    <property type="entry name" value="TESTIS-SPECIFIC EXPRESSED PROTEIN 55"/>
    <property type="match status" value="1"/>
</dbReference>
<feature type="compositionally biased region" description="Basic and acidic residues" evidence="1">
    <location>
        <begin position="67"/>
        <end position="90"/>
    </location>
</feature>
<sequence>MEALSEEPPEESLEPENTDEPPTNNHRDGQEDNQHDQGEEEADDQTNDRTPAQAVQRLAPQPDTDGQADHKASDDTLHETSDQVDLRASKDATNVANQKASDLINQELLEQSNIKAFSQAGYMESEETDSQMSALLEEHSPEEIDRILSNMVVRTASEHSDQAAEPRDNKMTYQFEQRFSDQFDSRLSGLVQQKTSRLPDQDVHIASVKTHHSVYEQDEQVTYLAEDQATDEDDGNASHLSADEAHGGKSEYGHFMDEEEDDMEDFLSGFRARSYFDNRIAALDGDREEVKEIESCTFEASQMNLKNSNISVSSETDAQSTTNLKALESLESRLTSGLQMKKHVFPQIFPSILTKFDHITSQEKTEVTETKSGDVSEQQQGMSFHEYPQTSGRRFPPIVYEDPYEVSLRYMEKHNILQIFQVNL</sequence>
<feature type="compositionally biased region" description="Acidic residues" evidence="1">
    <location>
        <begin position="1"/>
        <end position="19"/>
    </location>
</feature>
<dbReference type="GO" id="GO:0005634">
    <property type="term" value="C:nucleus"/>
    <property type="evidence" value="ECO:0007669"/>
    <property type="project" value="TreeGrafter"/>
</dbReference>
<dbReference type="Proteomes" id="UP000700334">
    <property type="component" value="Unassembled WGS sequence"/>
</dbReference>
<feature type="region of interest" description="Disordered" evidence="1">
    <location>
        <begin position="229"/>
        <end position="253"/>
    </location>
</feature>
<gene>
    <name evidence="2" type="ORF">J0S82_014997</name>
</gene>
<organism evidence="2 3">
    <name type="scientific">Galemys pyrenaicus</name>
    <name type="common">Iberian desman</name>
    <name type="synonym">Pyrenean desman</name>
    <dbReference type="NCBI Taxonomy" id="202257"/>
    <lineage>
        <taxon>Eukaryota</taxon>
        <taxon>Metazoa</taxon>
        <taxon>Chordata</taxon>
        <taxon>Craniata</taxon>
        <taxon>Vertebrata</taxon>
        <taxon>Euteleostomi</taxon>
        <taxon>Mammalia</taxon>
        <taxon>Eutheria</taxon>
        <taxon>Laurasiatheria</taxon>
        <taxon>Eulipotyphla</taxon>
        <taxon>Talpidae</taxon>
        <taxon>Galemys</taxon>
    </lineage>
</organism>
<evidence type="ECO:0000313" key="3">
    <source>
        <dbReference type="Proteomes" id="UP000700334"/>
    </source>
</evidence>
<dbReference type="Pfam" id="PF17819">
    <property type="entry name" value="Tex55"/>
    <property type="match status" value="1"/>
</dbReference>
<keyword evidence="3" id="KW-1185">Reference proteome</keyword>
<evidence type="ECO:0000256" key="1">
    <source>
        <dbReference type="SAM" id="MobiDB-lite"/>
    </source>
</evidence>
<dbReference type="EMBL" id="JAGFMF010011454">
    <property type="protein sequence ID" value="KAG8522035.1"/>
    <property type="molecule type" value="Genomic_DNA"/>
</dbReference>
<dbReference type="PANTHER" id="PTHR47110:SF1">
    <property type="entry name" value="TESTIS-SPECIFIC EXPRESSED PROTEIN 55"/>
    <property type="match status" value="1"/>
</dbReference>
<protein>
    <submittedName>
        <fullName evidence="2">Testis-specific expressed protein 55</fullName>
    </submittedName>
</protein>
<feature type="region of interest" description="Disordered" evidence="1">
    <location>
        <begin position="1"/>
        <end position="94"/>
    </location>
</feature>
<feature type="compositionally biased region" description="Basic and acidic residues" evidence="1">
    <location>
        <begin position="25"/>
        <end position="37"/>
    </location>
</feature>
<comment type="caution">
    <text evidence="2">The sequence shown here is derived from an EMBL/GenBank/DDBJ whole genome shotgun (WGS) entry which is preliminary data.</text>
</comment>
<accession>A0A8J6DW61</accession>
<evidence type="ECO:0000313" key="2">
    <source>
        <dbReference type="EMBL" id="KAG8522035.1"/>
    </source>
</evidence>
<dbReference type="AlphaFoldDB" id="A0A8J6DW61"/>